<dbReference type="InParanoid" id="A0A067PPF5"/>
<gene>
    <name evidence="2" type="ORF">JAAARDRAFT_198388</name>
</gene>
<protein>
    <recommendedName>
        <fullName evidence="4">Protein kinase domain-containing protein</fullName>
    </recommendedName>
</protein>
<reference evidence="3" key="1">
    <citation type="journal article" date="2014" name="Proc. Natl. Acad. Sci. U.S.A.">
        <title>Extensive sampling of basidiomycete genomes demonstrates inadequacy of the white-rot/brown-rot paradigm for wood decay fungi.</title>
        <authorList>
            <person name="Riley R."/>
            <person name="Salamov A.A."/>
            <person name="Brown D.W."/>
            <person name="Nagy L.G."/>
            <person name="Floudas D."/>
            <person name="Held B.W."/>
            <person name="Levasseur A."/>
            <person name="Lombard V."/>
            <person name="Morin E."/>
            <person name="Otillar R."/>
            <person name="Lindquist E.A."/>
            <person name="Sun H."/>
            <person name="LaButti K.M."/>
            <person name="Schmutz J."/>
            <person name="Jabbour D."/>
            <person name="Luo H."/>
            <person name="Baker S.E."/>
            <person name="Pisabarro A.G."/>
            <person name="Walton J.D."/>
            <person name="Blanchette R.A."/>
            <person name="Henrissat B."/>
            <person name="Martin F."/>
            <person name="Cullen D."/>
            <person name="Hibbett D.S."/>
            <person name="Grigoriev I.V."/>
        </authorList>
    </citation>
    <scope>NUCLEOTIDE SEQUENCE [LARGE SCALE GENOMIC DNA]</scope>
    <source>
        <strain evidence="3">MUCL 33604</strain>
    </source>
</reference>
<dbReference type="InterPro" id="IPR052396">
    <property type="entry name" value="Meiotic_Drive_Suppr_Kinase"/>
</dbReference>
<dbReference type="AlphaFoldDB" id="A0A067PPF5"/>
<proteinExistence type="predicted"/>
<dbReference type="HOGENOM" id="CLU_082785_0_0_1"/>
<dbReference type="InterPro" id="IPR011009">
    <property type="entry name" value="Kinase-like_dom_sf"/>
</dbReference>
<dbReference type="Gene3D" id="1.10.510.10">
    <property type="entry name" value="Transferase(Phosphotransferase) domain 1"/>
    <property type="match status" value="1"/>
</dbReference>
<dbReference type="STRING" id="933084.A0A067PPF5"/>
<dbReference type="PANTHER" id="PTHR37171:SF1">
    <property type="entry name" value="SERINE_THREONINE-PROTEIN KINASE YRZF-RELATED"/>
    <property type="match status" value="1"/>
</dbReference>
<dbReference type="Proteomes" id="UP000027265">
    <property type="component" value="Unassembled WGS sequence"/>
</dbReference>
<dbReference type="SUPFAM" id="SSF56112">
    <property type="entry name" value="Protein kinase-like (PK-like)"/>
    <property type="match status" value="1"/>
</dbReference>
<feature type="region of interest" description="Disordered" evidence="1">
    <location>
        <begin position="1"/>
        <end position="33"/>
    </location>
</feature>
<evidence type="ECO:0000313" key="3">
    <source>
        <dbReference type="Proteomes" id="UP000027265"/>
    </source>
</evidence>
<evidence type="ECO:0008006" key="4">
    <source>
        <dbReference type="Google" id="ProtNLM"/>
    </source>
</evidence>
<evidence type="ECO:0000313" key="2">
    <source>
        <dbReference type="EMBL" id="KDQ52206.1"/>
    </source>
</evidence>
<sequence>MGTRNKPPYTLTRNYLRKPPPDRDSESSTTEPTVVTKATLIHGNSDVRVYRAKMHDCQGRIHDIVAKIALGDGDHILLKEGKFYENQLSGLQGDAVPRCFGLFEGELGLEAITVLLLEDCGTAMMVPFYNAEIMMALKRKIVEKLDKIHQAGVAHLDISPSNVVIKDGEPFWIDFEHAVRHICPRRRPITPGEFNPGVGEFSCAEMYELVGSLGFWKSTRVNFHGRGLMLQAVDSPQALYDSLHPSRVATQEQREQVWHDAIETYNAVAGDRKLYLRQLKREDQQLSSSENDV</sequence>
<dbReference type="EMBL" id="KL197741">
    <property type="protein sequence ID" value="KDQ52206.1"/>
    <property type="molecule type" value="Genomic_DNA"/>
</dbReference>
<evidence type="ECO:0000256" key="1">
    <source>
        <dbReference type="SAM" id="MobiDB-lite"/>
    </source>
</evidence>
<organism evidence="2 3">
    <name type="scientific">Jaapia argillacea MUCL 33604</name>
    <dbReference type="NCBI Taxonomy" id="933084"/>
    <lineage>
        <taxon>Eukaryota</taxon>
        <taxon>Fungi</taxon>
        <taxon>Dikarya</taxon>
        <taxon>Basidiomycota</taxon>
        <taxon>Agaricomycotina</taxon>
        <taxon>Agaricomycetes</taxon>
        <taxon>Agaricomycetidae</taxon>
        <taxon>Jaapiales</taxon>
        <taxon>Jaapiaceae</taxon>
        <taxon>Jaapia</taxon>
    </lineage>
</organism>
<dbReference type="OrthoDB" id="3182995at2759"/>
<accession>A0A067PPF5</accession>
<keyword evidence="3" id="KW-1185">Reference proteome</keyword>
<dbReference type="PANTHER" id="PTHR37171">
    <property type="entry name" value="SERINE/THREONINE-PROTEIN KINASE YRZF-RELATED"/>
    <property type="match status" value="1"/>
</dbReference>
<name>A0A067PPF5_9AGAM</name>